<accession>A0A8K0UNC1</accession>
<organism evidence="5 6">
    <name type="scientific">Cristinia sonorae</name>
    <dbReference type="NCBI Taxonomy" id="1940300"/>
    <lineage>
        <taxon>Eukaryota</taxon>
        <taxon>Fungi</taxon>
        <taxon>Dikarya</taxon>
        <taxon>Basidiomycota</taxon>
        <taxon>Agaricomycotina</taxon>
        <taxon>Agaricomycetes</taxon>
        <taxon>Agaricomycetidae</taxon>
        <taxon>Agaricales</taxon>
        <taxon>Pleurotineae</taxon>
        <taxon>Stephanosporaceae</taxon>
        <taxon>Cristinia</taxon>
    </lineage>
</organism>
<dbReference type="Proteomes" id="UP000813824">
    <property type="component" value="Unassembled WGS sequence"/>
</dbReference>
<protein>
    <submittedName>
        <fullName evidence="5">Nop52-domain-containing protein</fullName>
    </submittedName>
</protein>
<evidence type="ECO:0000256" key="1">
    <source>
        <dbReference type="ARBA" id="ARBA00004123"/>
    </source>
</evidence>
<dbReference type="PANTHER" id="PTHR13026:SF0">
    <property type="entry name" value="RIBOSOMAL RNA PROCESSING 1B"/>
    <property type="match status" value="1"/>
</dbReference>
<sequence>MADDKSLPFGKHLASSDKKTRDNAVNSLTAFLSGATDPLPQAEMAKLWKGIFYCFWMSDKPLVQQALATDLAQILLSIPSAQASLAFLKGFWESIVREWSGIDRLRLDKYYLLIRRFVNASFRLLARETWDEALINQYNTILTAQGGPLCPDDIRIPSGLTYHLADVYIEELNKASANPPIPSPLPTPLITIIRPFLDVAARTPTKTTYQRIQSAFIDPLLEALATPTPNSEDEQRASKRQKTSTSAYDALLANACLSNPAKEGVLTKEEIRKAILKRIFDIAGSESTRDANRRKMYVVWRSNADEDEE</sequence>
<keyword evidence="6" id="KW-1185">Reference proteome</keyword>
<comment type="subcellular location">
    <subcellularLocation>
        <location evidence="1">Nucleus</location>
    </subcellularLocation>
</comment>
<keyword evidence="4" id="KW-0539">Nucleus</keyword>
<comment type="similarity">
    <text evidence="2">Belongs to the RRP1 family.</text>
</comment>
<evidence type="ECO:0000256" key="3">
    <source>
        <dbReference type="ARBA" id="ARBA00022552"/>
    </source>
</evidence>
<reference evidence="5" key="1">
    <citation type="journal article" date="2021" name="New Phytol.">
        <title>Evolutionary innovations through gain and loss of genes in the ectomycorrhizal Boletales.</title>
        <authorList>
            <person name="Wu G."/>
            <person name="Miyauchi S."/>
            <person name="Morin E."/>
            <person name="Kuo A."/>
            <person name="Drula E."/>
            <person name="Varga T."/>
            <person name="Kohler A."/>
            <person name="Feng B."/>
            <person name="Cao Y."/>
            <person name="Lipzen A."/>
            <person name="Daum C."/>
            <person name="Hundley H."/>
            <person name="Pangilinan J."/>
            <person name="Johnson J."/>
            <person name="Barry K."/>
            <person name="LaButti K."/>
            <person name="Ng V."/>
            <person name="Ahrendt S."/>
            <person name="Min B."/>
            <person name="Choi I.G."/>
            <person name="Park H."/>
            <person name="Plett J.M."/>
            <person name="Magnuson J."/>
            <person name="Spatafora J.W."/>
            <person name="Nagy L.G."/>
            <person name="Henrissat B."/>
            <person name="Grigoriev I.V."/>
            <person name="Yang Z.L."/>
            <person name="Xu J."/>
            <person name="Martin F.M."/>
        </authorList>
    </citation>
    <scope>NUCLEOTIDE SEQUENCE</scope>
    <source>
        <strain evidence="5">KKN 215</strain>
    </source>
</reference>
<evidence type="ECO:0000313" key="5">
    <source>
        <dbReference type="EMBL" id="KAH8099324.1"/>
    </source>
</evidence>
<comment type="caution">
    <text evidence="5">The sequence shown here is derived from an EMBL/GenBank/DDBJ whole genome shotgun (WGS) entry which is preliminary data.</text>
</comment>
<name>A0A8K0UNC1_9AGAR</name>
<dbReference type="GO" id="GO:0030688">
    <property type="term" value="C:preribosome, small subunit precursor"/>
    <property type="evidence" value="ECO:0007669"/>
    <property type="project" value="InterPro"/>
</dbReference>
<proteinExistence type="inferred from homology"/>
<dbReference type="GO" id="GO:0005634">
    <property type="term" value="C:nucleus"/>
    <property type="evidence" value="ECO:0007669"/>
    <property type="project" value="UniProtKB-SubCell"/>
</dbReference>
<dbReference type="Pfam" id="PF05997">
    <property type="entry name" value="Nop52"/>
    <property type="match status" value="1"/>
</dbReference>
<keyword evidence="3" id="KW-0698">rRNA processing</keyword>
<dbReference type="OrthoDB" id="2019504at2759"/>
<dbReference type="AlphaFoldDB" id="A0A8K0UNC1"/>
<evidence type="ECO:0000256" key="2">
    <source>
        <dbReference type="ARBA" id="ARBA00006374"/>
    </source>
</evidence>
<dbReference type="EMBL" id="JAEVFJ010000020">
    <property type="protein sequence ID" value="KAH8099324.1"/>
    <property type="molecule type" value="Genomic_DNA"/>
</dbReference>
<evidence type="ECO:0000256" key="4">
    <source>
        <dbReference type="ARBA" id="ARBA00023242"/>
    </source>
</evidence>
<dbReference type="InterPro" id="IPR010301">
    <property type="entry name" value="RRP1"/>
</dbReference>
<dbReference type="PANTHER" id="PTHR13026">
    <property type="entry name" value="NNP-1 PROTEIN NOVEL NUCLEAR PROTEIN 1 NOP52"/>
    <property type="match status" value="1"/>
</dbReference>
<dbReference type="GO" id="GO:0006364">
    <property type="term" value="P:rRNA processing"/>
    <property type="evidence" value="ECO:0007669"/>
    <property type="project" value="UniProtKB-KW"/>
</dbReference>
<gene>
    <name evidence="5" type="ORF">BXZ70DRAFT_943266</name>
</gene>
<evidence type="ECO:0000313" key="6">
    <source>
        <dbReference type="Proteomes" id="UP000813824"/>
    </source>
</evidence>